<evidence type="ECO:0000313" key="1">
    <source>
        <dbReference type="EMBL" id="MDN4595898.1"/>
    </source>
</evidence>
<dbReference type="RefSeq" id="WP_301215476.1">
    <property type="nucleotide sequence ID" value="NZ_JAROCB010000001.1"/>
</dbReference>
<dbReference type="Proteomes" id="UP001174210">
    <property type="component" value="Unassembled WGS sequence"/>
</dbReference>
<keyword evidence="2" id="KW-1185">Reference proteome</keyword>
<reference evidence="1" key="1">
    <citation type="submission" date="2023-03" db="EMBL/GenBank/DDBJ databases">
        <title>MT1 and MT2 Draft Genomes of Novel Species.</title>
        <authorList>
            <person name="Venkateswaran K."/>
        </authorList>
    </citation>
    <scope>NUCLEOTIDE SEQUENCE</scope>
    <source>
        <strain evidence="1">F6_8S_P_1A</strain>
    </source>
</reference>
<evidence type="ECO:0000313" key="2">
    <source>
        <dbReference type="Proteomes" id="UP001174210"/>
    </source>
</evidence>
<comment type="caution">
    <text evidence="1">The sequence shown here is derived from an EMBL/GenBank/DDBJ whole genome shotgun (WGS) entry which is preliminary data.</text>
</comment>
<accession>A0ABT8ISZ3</accession>
<organism evidence="1 2">
    <name type="scientific">Leifsonia virtsii</name>
    <dbReference type="NCBI Taxonomy" id="3035915"/>
    <lineage>
        <taxon>Bacteria</taxon>
        <taxon>Bacillati</taxon>
        <taxon>Actinomycetota</taxon>
        <taxon>Actinomycetes</taxon>
        <taxon>Micrococcales</taxon>
        <taxon>Microbacteriaceae</taxon>
        <taxon>Leifsonia</taxon>
    </lineage>
</organism>
<dbReference type="EMBL" id="JAROCB010000001">
    <property type="protein sequence ID" value="MDN4595898.1"/>
    <property type="molecule type" value="Genomic_DNA"/>
</dbReference>
<proteinExistence type="predicted"/>
<sequence>MQRLVIGTTLEVIFDDRMDIQFLEEKIADAMREGFGWLTLNHPDEAGTQAKVLISPGADIAILRRQGPARSDPRFAESWLFT</sequence>
<gene>
    <name evidence="1" type="ORF">P5G59_01970</name>
</gene>
<protein>
    <submittedName>
        <fullName evidence="1">Uncharacterized protein</fullName>
    </submittedName>
</protein>
<name>A0ABT8ISZ3_9MICO</name>